<dbReference type="PANTHER" id="PTHR43096">
    <property type="entry name" value="DNAJ HOMOLOG 1, MITOCHONDRIAL-RELATED"/>
    <property type="match status" value="1"/>
</dbReference>
<accession>Q1K4H5</accession>
<dbReference type="PANTHER" id="PTHR43096:SF52">
    <property type="entry name" value="DNAJ HOMOLOG 1, MITOCHONDRIAL-RELATED"/>
    <property type="match status" value="1"/>
</dbReference>
<dbReference type="PROSITE" id="PS50076">
    <property type="entry name" value="DNAJ_2"/>
    <property type="match status" value="1"/>
</dbReference>
<dbReference type="FunFam" id="1.10.287.110:FF:000034">
    <property type="entry name" value="Chaperone protein DnaJ"/>
    <property type="match status" value="1"/>
</dbReference>
<evidence type="ECO:0000256" key="3">
    <source>
        <dbReference type="ARBA" id="ARBA00022771"/>
    </source>
</evidence>
<sequence>MAKDYYATLGVTKQASEQEIKKAYRKLAVKYHPDKNPGDKQAEEKFKEISEAYAVLSDPEKKTQYDQFGDTGFHQRYSQEDIFRGADFGDIFREFGMGGDDIFSQLFGGMGGGRGRRSAFHQGRPQQVKGQDYVMRVNLPFRQAVTGGERMINYSHDGHNEQIQVRIPPGIETGQKLRVGGKGGPSPTGGKSGDLLLEITVDKDAHFTRDGNNLQVQVSVPFSGACLGTSAAVPTLDGEKRIKVPAGTTNGSRIRLRGHGVPAHGKHPAGDLYAQVMVKVPKQLTDEQKALLEELQKQGL</sequence>
<evidence type="ECO:0000256" key="5">
    <source>
        <dbReference type="ARBA" id="ARBA00023186"/>
    </source>
</evidence>
<dbReference type="SMART" id="SM00271">
    <property type="entry name" value="DnaJ"/>
    <property type="match status" value="1"/>
</dbReference>
<dbReference type="Proteomes" id="UP000005695">
    <property type="component" value="Unassembled WGS sequence"/>
</dbReference>
<dbReference type="InterPro" id="IPR001623">
    <property type="entry name" value="DnaJ_domain"/>
</dbReference>
<reference evidence="7" key="1">
    <citation type="submission" date="2006-05" db="EMBL/GenBank/DDBJ databases">
        <title>Annotation of the draft genome assembly of Desulfuromonas acetoxidans DSM 684.</title>
        <authorList>
            <consortium name="US DOE Joint Genome Institute (JGI-ORNL)"/>
            <person name="Larimer F."/>
            <person name="Land M."/>
            <person name="Hauser L."/>
        </authorList>
    </citation>
    <scope>NUCLEOTIDE SEQUENCE [LARGE SCALE GENOMIC DNA]</scope>
    <source>
        <strain evidence="7">DSM 684</strain>
    </source>
</reference>
<dbReference type="GO" id="GO:0051082">
    <property type="term" value="F:unfolded protein binding"/>
    <property type="evidence" value="ECO:0007669"/>
    <property type="project" value="InterPro"/>
</dbReference>
<name>Q1K4H5_DESA6</name>
<dbReference type="EMBL" id="AAEW02000001">
    <property type="protein sequence ID" value="EAT17128.1"/>
    <property type="molecule type" value="Genomic_DNA"/>
</dbReference>
<dbReference type="InterPro" id="IPR002939">
    <property type="entry name" value="DnaJ_C"/>
</dbReference>
<keyword evidence="8" id="KW-1185">Reference proteome</keyword>
<dbReference type="InterPro" id="IPR018253">
    <property type="entry name" value="DnaJ_domain_CS"/>
</dbReference>
<dbReference type="Pfam" id="PF00226">
    <property type="entry name" value="DnaJ"/>
    <property type="match status" value="1"/>
</dbReference>
<dbReference type="InterPro" id="IPR008971">
    <property type="entry name" value="HSP40/DnaJ_pept-bd"/>
</dbReference>
<keyword evidence="3" id="KW-0863">Zinc-finger</keyword>
<evidence type="ECO:0000256" key="1">
    <source>
        <dbReference type="ARBA" id="ARBA00022723"/>
    </source>
</evidence>
<dbReference type="Pfam" id="PF01556">
    <property type="entry name" value="DnaJ_C"/>
    <property type="match status" value="1"/>
</dbReference>
<evidence type="ECO:0000313" key="8">
    <source>
        <dbReference type="Proteomes" id="UP000005695"/>
    </source>
</evidence>
<dbReference type="RefSeq" id="WP_005997297.1">
    <property type="nucleotide sequence ID" value="NZ_AAEW02000001.1"/>
</dbReference>
<dbReference type="Gene3D" id="2.60.260.20">
    <property type="entry name" value="Urease metallochaperone UreE, N-terminal domain"/>
    <property type="match status" value="2"/>
</dbReference>
<dbReference type="FunFam" id="2.60.260.20:FF:000005">
    <property type="entry name" value="Chaperone protein dnaJ 1, mitochondrial"/>
    <property type="match status" value="1"/>
</dbReference>
<evidence type="ECO:0000256" key="2">
    <source>
        <dbReference type="ARBA" id="ARBA00022737"/>
    </source>
</evidence>
<dbReference type="CDD" id="cd06257">
    <property type="entry name" value="DnaJ"/>
    <property type="match status" value="1"/>
</dbReference>
<dbReference type="SUPFAM" id="SSF46565">
    <property type="entry name" value="Chaperone J-domain"/>
    <property type="match status" value="1"/>
</dbReference>
<dbReference type="PRINTS" id="PR00625">
    <property type="entry name" value="JDOMAIN"/>
</dbReference>
<dbReference type="GO" id="GO:0008270">
    <property type="term" value="F:zinc ion binding"/>
    <property type="evidence" value="ECO:0007669"/>
    <property type="project" value="UniProtKB-KW"/>
</dbReference>
<dbReference type="OrthoDB" id="9779889at2"/>
<dbReference type="PROSITE" id="PS00636">
    <property type="entry name" value="DNAJ_1"/>
    <property type="match status" value="1"/>
</dbReference>
<dbReference type="AlphaFoldDB" id="Q1K4H5"/>
<dbReference type="GO" id="GO:0005737">
    <property type="term" value="C:cytoplasm"/>
    <property type="evidence" value="ECO:0007669"/>
    <property type="project" value="TreeGrafter"/>
</dbReference>
<evidence type="ECO:0000313" key="7">
    <source>
        <dbReference type="EMBL" id="EAT17128.1"/>
    </source>
</evidence>
<protein>
    <submittedName>
        <fullName evidence="7">Chaperone DnaJ-like</fullName>
    </submittedName>
</protein>
<gene>
    <name evidence="7" type="ORF">Dace_2994</name>
</gene>
<comment type="caution">
    <text evidence="7">The sequence shown here is derived from an EMBL/GenBank/DDBJ whole genome shotgun (WGS) entry which is preliminary data.</text>
</comment>
<keyword evidence="5" id="KW-0143">Chaperone</keyword>
<keyword evidence="2" id="KW-0677">Repeat</keyword>
<dbReference type="SUPFAM" id="SSF49493">
    <property type="entry name" value="HSP40/DnaJ peptide-binding domain"/>
    <property type="match status" value="2"/>
</dbReference>
<dbReference type="CDD" id="cd10747">
    <property type="entry name" value="DnaJ_C"/>
    <property type="match status" value="1"/>
</dbReference>
<dbReference type="GO" id="GO:0042026">
    <property type="term" value="P:protein refolding"/>
    <property type="evidence" value="ECO:0007669"/>
    <property type="project" value="TreeGrafter"/>
</dbReference>
<dbReference type="Gene3D" id="1.10.287.110">
    <property type="entry name" value="DnaJ domain"/>
    <property type="match status" value="1"/>
</dbReference>
<keyword evidence="4" id="KW-0862">Zinc</keyword>
<keyword evidence="1" id="KW-0479">Metal-binding</keyword>
<dbReference type="InterPro" id="IPR036869">
    <property type="entry name" value="J_dom_sf"/>
</dbReference>
<organism evidence="7 8">
    <name type="scientific">Desulfuromonas acetoxidans (strain DSM 684 / 11070)</name>
    <dbReference type="NCBI Taxonomy" id="281689"/>
    <lineage>
        <taxon>Bacteria</taxon>
        <taxon>Pseudomonadati</taxon>
        <taxon>Thermodesulfobacteriota</taxon>
        <taxon>Desulfuromonadia</taxon>
        <taxon>Desulfuromonadales</taxon>
        <taxon>Desulfuromonadaceae</taxon>
        <taxon>Desulfuromonas</taxon>
    </lineage>
</organism>
<evidence type="ECO:0000259" key="6">
    <source>
        <dbReference type="PROSITE" id="PS50076"/>
    </source>
</evidence>
<feature type="domain" description="J" evidence="6">
    <location>
        <begin position="4"/>
        <end position="69"/>
    </location>
</feature>
<reference evidence="7" key="2">
    <citation type="submission" date="2006-05" db="EMBL/GenBank/DDBJ databases">
        <title>Sequencing of the draft genome and assembly of Desulfuromonas acetoxidans DSM 684.</title>
        <authorList>
            <consortium name="US DOE Joint Genome Institute (JGI-PGF)"/>
            <person name="Copeland A."/>
            <person name="Lucas S."/>
            <person name="Lapidus A."/>
            <person name="Barry K."/>
            <person name="Detter J.C."/>
            <person name="Glavina del Rio T."/>
            <person name="Hammon N."/>
            <person name="Israni S."/>
            <person name="Dalin E."/>
            <person name="Tice H."/>
            <person name="Bruce D."/>
            <person name="Pitluck S."/>
            <person name="Richardson P."/>
        </authorList>
    </citation>
    <scope>NUCLEOTIDE SEQUENCE [LARGE SCALE GENOMIC DNA]</scope>
    <source>
        <strain evidence="7">DSM 684</strain>
    </source>
</reference>
<proteinExistence type="predicted"/>
<evidence type="ECO:0000256" key="4">
    <source>
        <dbReference type="ARBA" id="ARBA00022833"/>
    </source>
</evidence>